<reference evidence="3" key="1">
    <citation type="journal article" date="2017" name="Front. Plant Sci.">
        <title>Climate Clever Clovers: New Paradigm to Reduce the Environmental Footprint of Ruminants by Breeding Low Methanogenic Forages Utilizing Haplotype Variation.</title>
        <authorList>
            <person name="Kaur P."/>
            <person name="Appels R."/>
            <person name="Bayer P.E."/>
            <person name="Keeble-Gagnere G."/>
            <person name="Wang J."/>
            <person name="Hirakawa H."/>
            <person name="Shirasawa K."/>
            <person name="Vercoe P."/>
            <person name="Stefanova K."/>
            <person name="Durmic Z."/>
            <person name="Nichols P."/>
            <person name="Revell C."/>
            <person name="Isobe S.N."/>
            <person name="Edwards D."/>
            <person name="Erskine W."/>
        </authorList>
    </citation>
    <scope>NUCLEOTIDE SEQUENCE [LARGE SCALE GENOMIC DNA]</scope>
    <source>
        <strain evidence="3">cv. Daliak</strain>
    </source>
</reference>
<protein>
    <submittedName>
        <fullName evidence="2">Uncharacterized protein</fullName>
    </submittedName>
</protein>
<dbReference type="Proteomes" id="UP000242715">
    <property type="component" value="Unassembled WGS sequence"/>
</dbReference>
<gene>
    <name evidence="2" type="ORF">TSUD_211810</name>
</gene>
<evidence type="ECO:0000313" key="2">
    <source>
        <dbReference type="EMBL" id="GAU30324.1"/>
    </source>
</evidence>
<feature type="region of interest" description="Disordered" evidence="1">
    <location>
        <begin position="1"/>
        <end position="42"/>
    </location>
</feature>
<name>A0A2Z6MCC6_TRISU</name>
<dbReference type="AlphaFoldDB" id="A0A2Z6MCC6"/>
<accession>A0A2Z6MCC6</accession>
<proteinExistence type="predicted"/>
<dbReference type="EMBL" id="DF973423">
    <property type="protein sequence ID" value="GAU30324.1"/>
    <property type="molecule type" value="Genomic_DNA"/>
</dbReference>
<evidence type="ECO:0000313" key="3">
    <source>
        <dbReference type="Proteomes" id="UP000242715"/>
    </source>
</evidence>
<evidence type="ECO:0000256" key="1">
    <source>
        <dbReference type="SAM" id="MobiDB-lite"/>
    </source>
</evidence>
<keyword evidence="3" id="KW-1185">Reference proteome</keyword>
<sequence>MSRAHPEAEAHGDPEIVVEPQPNTVPVAEEDDGEKLAEEPIEFPGGPKDTIVLVVLALYEGHFARYEYEGYIISCDIYPCQSQEEVAAVRYRGAR</sequence>
<organism evidence="2 3">
    <name type="scientific">Trifolium subterraneum</name>
    <name type="common">Subterranean clover</name>
    <dbReference type="NCBI Taxonomy" id="3900"/>
    <lineage>
        <taxon>Eukaryota</taxon>
        <taxon>Viridiplantae</taxon>
        <taxon>Streptophyta</taxon>
        <taxon>Embryophyta</taxon>
        <taxon>Tracheophyta</taxon>
        <taxon>Spermatophyta</taxon>
        <taxon>Magnoliopsida</taxon>
        <taxon>eudicotyledons</taxon>
        <taxon>Gunneridae</taxon>
        <taxon>Pentapetalae</taxon>
        <taxon>rosids</taxon>
        <taxon>fabids</taxon>
        <taxon>Fabales</taxon>
        <taxon>Fabaceae</taxon>
        <taxon>Papilionoideae</taxon>
        <taxon>50 kb inversion clade</taxon>
        <taxon>NPAAA clade</taxon>
        <taxon>Hologalegina</taxon>
        <taxon>IRL clade</taxon>
        <taxon>Trifolieae</taxon>
        <taxon>Trifolium</taxon>
    </lineage>
</organism>
<feature type="compositionally biased region" description="Basic and acidic residues" evidence="1">
    <location>
        <begin position="1"/>
        <end position="14"/>
    </location>
</feature>